<dbReference type="SUPFAM" id="SSF81901">
    <property type="entry name" value="HCP-like"/>
    <property type="match status" value="1"/>
</dbReference>
<dbReference type="InterPro" id="IPR050767">
    <property type="entry name" value="Sel1_AlgK"/>
</dbReference>
<dbReference type="EMBL" id="CP020370">
    <property type="protein sequence ID" value="AUB79530.1"/>
    <property type="molecule type" value="Genomic_DNA"/>
</dbReference>
<dbReference type="PANTHER" id="PTHR11102:SF160">
    <property type="entry name" value="ERAD-ASSOCIATED E3 UBIQUITIN-PROTEIN LIGASE COMPONENT HRD3"/>
    <property type="match status" value="1"/>
</dbReference>
<evidence type="ECO:0000313" key="2">
    <source>
        <dbReference type="EMBL" id="AUB79530.1"/>
    </source>
</evidence>
<dbReference type="InterPro" id="IPR006597">
    <property type="entry name" value="Sel1-like"/>
</dbReference>
<sequence length="332" mass="35187">MTVHAKRRLAILGSILLGLLSGAANAVPDLAGELRDAQAALAVGDYAKAYQAYLTHGDDNPLAQFSLGLFFQFGWGRPGDPVEACRWQEKAAQGGIPAAQQLLADCLRRGVHRPVDLAGAAHWYEQAALSGILTASCSLAELYMAGEGVPKDPQRALELCRQPAERGLPAAQLRLAGFYLDGDVAVRDPVLALRWIQAAAQANNAEAQFRLGLMLRDGVGQPADPRSARYWLETSASQGWLPAYLPTAELYLNAPADPGSGLLPAADLAKAYLWSAAAARRLAPGPAAEQAKALLAKVGVLMPDTWRPDLDRQIDRHLAQTGVTPAAAAPAP</sequence>
<dbReference type="AlphaFoldDB" id="A0A2K8U1S3"/>
<dbReference type="SMART" id="SM00671">
    <property type="entry name" value="SEL1"/>
    <property type="match status" value="5"/>
</dbReference>
<organism evidence="2 3">
    <name type="scientific">Candidatus Thiodictyon syntrophicum</name>
    <dbReference type="NCBI Taxonomy" id="1166950"/>
    <lineage>
        <taxon>Bacteria</taxon>
        <taxon>Pseudomonadati</taxon>
        <taxon>Pseudomonadota</taxon>
        <taxon>Gammaproteobacteria</taxon>
        <taxon>Chromatiales</taxon>
        <taxon>Chromatiaceae</taxon>
        <taxon>Thiodictyon</taxon>
    </lineage>
</organism>
<protein>
    <recommendedName>
        <fullName evidence="4">Sel1 repeat family protein</fullName>
    </recommendedName>
</protein>
<dbReference type="Pfam" id="PF08238">
    <property type="entry name" value="Sel1"/>
    <property type="match status" value="6"/>
</dbReference>
<dbReference type="Proteomes" id="UP000232638">
    <property type="component" value="Chromosome"/>
</dbReference>
<reference evidence="2 3" key="1">
    <citation type="submission" date="2017-03" db="EMBL/GenBank/DDBJ databases">
        <title>Complete genome sequence of Candidatus 'Thiodictyon syntrophicum' sp. nov. strain Cad16T, a photolithoautotroph purple sulfur bacterium isolated from an alpine meromictic lake.</title>
        <authorList>
            <person name="Luedin S.M."/>
            <person name="Pothier J.F."/>
            <person name="Danza F."/>
            <person name="Storelli N."/>
            <person name="Wittwer M."/>
            <person name="Tonolla M."/>
        </authorList>
    </citation>
    <scope>NUCLEOTIDE SEQUENCE [LARGE SCALE GENOMIC DNA]</scope>
    <source>
        <strain evidence="2 3">Cad16T</strain>
    </source>
</reference>
<name>A0A2K8U1S3_9GAMM</name>
<evidence type="ECO:0000313" key="3">
    <source>
        <dbReference type="Proteomes" id="UP000232638"/>
    </source>
</evidence>
<feature type="signal peptide" evidence="1">
    <location>
        <begin position="1"/>
        <end position="26"/>
    </location>
</feature>
<evidence type="ECO:0000256" key="1">
    <source>
        <dbReference type="SAM" id="SignalP"/>
    </source>
</evidence>
<keyword evidence="3" id="KW-1185">Reference proteome</keyword>
<dbReference type="KEGG" id="tsy:THSYN_00180"/>
<keyword evidence="1" id="KW-0732">Signal</keyword>
<accession>A0A2K8U1S3</accession>
<gene>
    <name evidence="2" type="ORF">THSYN_00180</name>
</gene>
<feature type="chain" id="PRO_5014616509" description="Sel1 repeat family protein" evidence="1">
    <location>
        <begin position="27"/>
        <end position="332"/>
    </location>
</feature>
<dbReference type="PANTHER" id="PTHR11102">
    <property type="entry name" value="SEL-1-LIKE PROTEIN"/>
    <property type="match status" value="1"/>
</dbReference>
<dbReference type="RefSeq" id="WP_216644648.1">
    <property type="nucleotide sequence ID" value="NZ_CP020370.1"/>
</dbReference>
<evidence type="ECO:0008006" key="4">
    <source>
        <dbReference type="Google" id="ProtNLM"/>
    </source>
</evidence>
<dbReference type="Gene3D" id="1.25.40.10">
    <property type="entry name" value="Tetratricopeptide repeat domain"/>
    <property type="match status" value="2"/>
</dbReference>
<proteinExistence type="predicted"/>
<dbReference type="InterPro" id="IPR011990">
    <property type="entry name" value="TPR-like_helical_dom_sf"/>
</dbReference>